<dbReference type="Proteomes" id="UP000005475">
    <property type="component" value="Unassembled WGS sequence"/>
</dbReference>
<proteinExistence type="predicted"/>
<evidence type="ECO:0000313" key="2">
    <source>
        <dbReference type="Proteomes" id="UP000005475"/>
    </source>
</evidence>
<gene>
    <name evidence="1" type="ORF">BACOVA_02720</name>
</gene>
<name>A0AAN3D7U8_BACO1</name>
<reference evidence="1 2" key="1">
    <citation type="submission" date="2007-03" db="EMBL/GenBank/DDBJ databases">
        <authorList>
            <person name="Fulton L."/>
            <person name="Clifton S."/>
            <person name="Fulton B."/>
            <person name="Xu J."/>
            <person name="Minx P."/>
            <person name="Pepin K.H."/>
            <person name="Johnson M."/>
            <person name="Thiruvilangam P."/>
            <person name="Bhonagiri V."/>
            <person name="Nash W.E."/>
            <person name="Mardis E.R."/>
            <person name="Wilson R.K."/>
        </authorList>
    </citation>
    <scope>NUCLEOTIDE SEQUENCE [LARGE SCALE GENOMIC DNA]</scope>
    <source>
        <strain evidence="2">ATCC 8483 / DSM 1896 / JCM 5824 / BCRC 10623 / CCUG 4943 / NCTC 11153</strain>
    </source>
</reference>
<dbReference type="EMBL" id="AAXF02000049">
    <property type="protein sequence ID" value="EDO11511.1"/>
    <property type="molecule type" value="Genomic_DNA"/>
</dbReference>
<comment type="caution">
    <text evidence="1">The sequence shown here is derived from an EMBL/GenBank/DDBJ whole genome shotgun (WGS) entry which is preliminary data.</text>
</comment>
<organism evidence="1 2">
    <name type="scientific">Bacteroides ovatus (strain ATCC 8483 / DSM 1896 / JCM 5824 / BCRC 10623 / CCUG 4943 / NCTC 11153)</name>
    <dbReference type="NCBI Taxonomy" id="411476"/>
    <lineage>
        <taxon>Bacteria</taxon>
        <taxon>Pseudomonadati</taxon>
        <taxon>Bacteroidota</taxon>
        <taxon>Bacteroidia</taxon>
        <taxon>Bacteroidales</taxon>
        <taxon>Bacteroidaceae</taxon>
        <taxon>Bacteroides</taxon>
    </lineage>
</organism>
<evidence type="ECO:0000313" key="1">
    <source>
        <dbReference type="EMBL" id="EDO11511.1"/>
    </source>
</evidence>
<dbReference type="AlphaFoldDB" id="A0AAN3D7U8"/>
<reference evidence="2" key="2">
    <citation type="submission" date="2007-04" db="EMBL/GenBank/DDBJ databases">
        <title>Draft genome sequence of Bacteroides ovatus (ATCC 8483).</title>
        <authorList>
            <person name="Sudarsanam P."/>
            <person name="Ley R."/>
            <person name="Guruge J."/>
            <person name="Turnbaugh P.J."/>
            <person name="Mahowald M."/>
            <person name="Liep D."/>
            <person name="Gordon J."/>
        </authorList>
    </citation>
    <scope>NUCLEOTIDE SEQUENCE [LARGE SCALE GENOMIC DNA]</scope>
    <source>
        <strain evidence="2">ATCC 8483 / DSM 1896 / JCM 5824 / BCRC 10623 / CCUG 4943 / NCTC 11153</strain>
    </source>
</reference>
<accession>A0AAN3D7U8</accession>
<protein>
    <submittedName>
        <fullName evidence="1">Uncharacterized protein</fullName>
    </submittedName>
</protein>
<sequence>MKEFKRETNTTELFGKNQLNTYICHVIFFIVLDLRLTKVGARRCSFFYVYM</sequence>